<dbReference type="EMBL" id="PITP01000614">
    <property type="protein sequence ID" value="PKD78456.1"/>
    <property type="molecule type" value="Genomic_DNA"/>
</dbReference>
<dbReference type="AlphaFoldDB" id="A0AAP8LA96"/>
<dbReference type="Proteomes" id="UP000233549">
    <property type="component" value="Unassembled WGS sequence"/>
</dbReference>
<evidence type="ECO:0000313" key="2">
    <source>
        <dbReference type="EMBL" id="PKD78456.1"/>
    </source>
</evidence>
<feature type="transmembrane region" description="Helical" evidence="1">
    <location>
        <begin position="29"/>
        <end position="47"/>
    </location>
</feature>
<gene>
    <name evidence="2" type="primary">fadE</name>
    <name evidence="2" type="ORF">CWS33_30190</name>
</gene>
<comment type="caution">
    <text evidence="2">The sequence shown here is derived from an EMBL/GenBank/DDBJ whole genome shotgun (WGS) entry which is preliminary data.</text>
</comment>
<feature type="non-terminal residue" evidence="2">
    <location>
        <position position="110"/>
    </location>
</feature>
<keyword evidence="1" id="KW-1133">Transmembrane helix</keyword>
<keyword evidence="1" id="KW-0472">Membrane</keyword>
<accession>A0AAP8LA96</accession>
<sequence length="110" mass="12120">MRLVTWTLISVALLAACWFIPYVNQTATIVAAAVLAVIAVPLLLPFIRKPLLTGPMMKVFRKVLPPLSQTERIALETGSVGFEGELFTGDPDWNILLNYPKPQLTAEEQA</sequence>
<protein>
    <submittedName>
        <fullName evidence="2">Acyl-CoA dehydrogenase</fullName>
    </submittedName>
</protein>
<name>A0AAP8LA96_ECOLX</name>
<evidence type="ECO:0000256" key="1">
    <source>
        <dbReference type="SAM" id="Phobius"/>
    </source>
</evidence>
<reference evidence="2 3" key="1">
    <citation type="submission" date="2017-12" db="EMBL/GenBank/DDBJ databases">
        <title>Rapid rising of carbapenem-resistant Enterobacteriaceae(CRE) and emergence of colistin resistance genemcr-1 in CRE in the hospital of Henan, China.</title>
        <authorList>
            <person name="Sun Q."/>
            <person name="Zhang R."/>
            <person name="Li Y."/>
            <person name="Shen Y."/>
            <person name="Zhang Y."/>
            <person name="Yang J."/>
            <person name="Shu L."/>
            <person name="Zhou H."/>
            <person name="Wang Y."/>
            <person name="Wang B."/>
            <person name="Shen Z."/>
        </authorList>
    </citation>
    <scope>NUCLEOTIDE SEQUENCE [LARGE SCALE GENOMIC DNA]</scope>
    <source>
        <strain evidence="2 3">3512</strain>
    </source>
</reference>
<keyword evidence="1" id="KW-0812">Transmembrane</keyword>
<evidence type="ECO:0000313" key="3">
    <source>
        <dbReference type="Proteomes" id="UP000233549"/>
    </source>
</evidence>
<organism evidence="2 3">
    <name type="scientific">Escherichia coli</name>
    <dbReference type="NCBI Taxonomy" id="562"/>
    <lineage>
        <taxon>Bacteria</taxon>
        <taxon>Pseudomonadati</taxon>
        <taxon>Pseudomonadota</taxon>
        <taxon>Gammaproteobacteria</taxon>
        <taxon>Enterobacterales</taxon>
        <taxon>Enterobacteriaceae</taxon>
        <taxon>Escherichia</taxon>
    </lineage>
</organism>
<proteinExistence type="predicted"/>
<dbReference type="PROSITE" id="PS51257">
    <property type="entry name" value="PROKAR_LIPOPROTEIN"/>
    <property type="match status" value="1"/>
</dbReference>